<evidence type="ECO:0000313" key="4">
    <source>
        <dbReference type="Proteomes" id="UP000257136"/>
    </source>
</evidence>
<evidence type="ECO:0000259" key="1">
    <source>
        <dbReference type="Pfam" id="PF03235"/>
    </source>
</evidence>
<dbReference type="AlphaFoldDB" id="A0A3E0ENZ2"/>
<dbReference type="EMBL" id="QUNI01000004">
    <property type="protein sequence ID" value="REG99805.1"/>
    <property type="molecule type" value="Genomic_DNA"/>
</dbReference>
<proteinExistence type="predicted"/>
<dbReference type="RefSeq" id="WP_115812730.1">
    <property type="nucleotide sequence ID" value="NZ_QUNI01000004.1"/>
</dbReference>
<feature type="domain" description="GmrSD restriction endonucleases C-terminal" evidence="2">
    <location>
        <begin position="408"/>
        <end position="554"/>
    </location>
</feature>
<dbReference type="PANTHER" id="PTHR35149:SF1">
    <property type="entry name" value="DUF5655 DOMAIN-CONTAINING PROTEIN"/>
    <property type="match status" value="1"/>
</dbReference>
<evidence type="ECO:0000259" key="2">
    <source>
        <dbReference type="Pfam" id="PF07510"/>
    </source>
</evidence>
<name>A0A3E0ENZ2_9FLAO</name>
<dbReference type="Pfam" id="PF07510">
    <property type="entry name" value="GmrSD_C"/>
    <property type="match status" value="1"/>
</dbReference>
<dbReference type="Proteomes" id="UP000257136">
    <property type="component" value="Unassembled WGS sequence"/>
</dbReference>
<organism evidence="3 4">
    <name type="scientific">Flavobacterium aquicola</name>
    <dbReference type="NCBI Taxonomy" id="1682742"/>
    <lineage>
        <taxon>Bacteria</taxon>
        <taxon>Pseudomonadati</taxon>
        <taxon>Bacteroidota</taxon>
        <taxon>Flavobacteriia</taxon>
        <taxon>Flavobacteriales</taxon>
        <taxon>Flavobacteriaceae</taxon>
        <taxon>Flavobacterium</taxon>
    </lineage>
</organism>
<gene>
    <name evidence="3" type="ORF">C8P67_104443</name>
</gene>
<dbReference type="InterPro" id="IPR011089">
    <property type="entry name" value="GmrSD_C"/>
</dbReference>
<protein>
    <submittedName>
        <fullName evidence="3">Uncharacterized protein DUF1524</fullName>
    </submittedName>
</protein>
<dbReference type="InterPro" id="IPR004919">
    <property type="entry name" value="GmrSD_N"/>
</dbReference>
<dbReference type="Pfam" id="PF03235">
    <property type="entry name" value="GmrSD_N"/>
    <property type="match status" value="1"/>
</dbReference>
<dbReference type="PANTHER" id="PTHR35149">
    <property type="entry name" value="SLL5132 PROTEIN"/>
    <property type="match status" value="1"/>
</dbReference>
<reference evidence="3 4" key="1">
    <citation type="submission" date="2018-08" db="EMBL/GenBank/DDBJ databases">
        <title>Genomic Encyclopedia of Archaeal and Bacterial Type Strains, Phase II (KMG-II): from individual species to whole genera.</title>
        <authorList>
            <person name="Goeker M."/>
        </authorList>
    </citation>
    <scope>NUCLEOTIDE SEQUENCE [LARGE SCALE GENOMIC DNA]</scope>
    <source>
        <strain evidence="3 4">DSM 100880</strain>
    </source>
</reference>
<accession>A0A3E0ENZ2</accession>
<feature type="domain" description="GmrSD restriction endonucleases N-terminal" evidence="1">
    <location>
        <begin position="8"/>
        <end position="207"/>
    </location>
</feature>
<comment type="caution">
    <text evidence="3">The sequence shown here is derived from an EMBL/GenBank/DDBJ whole genome shotgun (WGS) entry which is preliminary data.</text>
</comment>
<sequence>MDNKLTIKKYLKKGKFVIPNYQRGFKWGEPNNDHLKECSVGFFCDSLIKAFKRNDEEYFIEAITAVEDDNRIILVDGQQRTTTLFLIFIALEQIEYLKSIQFKLVYDVRKDSDNFLNNLLLGDSEKTIIEDENTQDIHYFTTALKKIREKFKKLEEERKIGDFVKFLNDKVWLLYNVIEETKAITTFISLNGLKAVMKDEELIKSDLLIKSSRYNKPESNSKEELIGFEWKINEDRSRLAHNWDKWLYWWNREDVKKYFGTENRHPLYFLLVTYWNSENSDENKKFDFDNFKSKFIKDNVSAKNTFEKLRKLQKSFEDTYNNPISFNYLGIALKTTTEKEKTIAYFLNEKDEKKREEYTLFVLVNSTHLESINKTKEKDQDVEIRILKAKGAINLVNEKFVYNSAGNEFAFRFLLLLNVIEDNKLNRKFNFNIWNERSLEHIHPKSKAYYKDGGNFKDGNNNDLGSSKPNGKEWLNRDEINENGSEHCIGNLVLLYGKNNSSFGAKTFEEKKQTYFETSSDLKFESRGLLHTFSIFASSEWNAERIAGNKIKIIKNLENIYNGFY</sequence>
<evidence type="ECO:0000313" key="3">
    <source>
        <dbReference type="EMBL" id="REG99805.1"/>
    </source>
</evidence>
<dbReference type="OrthoDB" id="9798761at2"/>
<keyword evidence="4" id="KW-1185">Reference proteome</keyword>